<dbReference type="EMBL" id="AAPZ02000001">
    <property type="protein sequence ID" value="EDX43431.1"/>
    <property type="molecule type" value="Genomic_DNA"/>
</dbReference>
<dbReference type="Proteomes" id="UP000003853">
    <property type="component" value="Unassembled WGS sequence"/>
</dbReference>
<dbReference type="AlphaFoldDB" id="B3XNF6"/>
<accession>B3XNF6</accession>
<protein>
    <submittedName>
        <fullName evidence="1">Uncharacterized protein</fullName>
    </submittedName>
</protein>
<sequence>MGGTALKNVPGIDYQRRFYLFKKTFLLLTKFFKEAYYGRKTTTEVRTIA</sequence>
<evidence type="ECO:0000313" key="1">
    <source>
        <dbReference type="EMBL" id="EDX43431.1"/>
    </source>
</evidence>
<reference evidence="2" key="1">
    <citation type="submission" date="2008-06" db="EMBL/GenBank/DDBJ databases">
        <title>Permanent draft sequence of Lactobacillus reuteri 100-23.</title>
        <authorList>
            <consortium name="US DOE Joint Genome Institute"/>
            <person name="Copeland A."/>
            <person name="Lucas S."/>
            <person name="Lapidus A."/>
            <person name="Barry K."/>
            <person name="Detter J.C."/>
            <person name="Glavina del Rio T."/>
            <person name="Hammon N."/>
            <person name="Israni S."/>
            <person name="Dalin E."/>
            <person name="Tice H."/>
            <person name="Pitluck S."/>
            <person name="Sun H."/>
            <person name="Schmutz J."/>
            <person name="Larimer F."/>
            <person name="Land M."/>
            <person name="Hauser L."/>
            <person name="Walter J."/>
            <person name="Heng N.C.K."/>
            <person name="Tannock G.W."/>
            <person name="Richardson P."/>
        </authorList>
    </citation>
    <scope>NUCLEOTIDE SEQUENCE [LARGE SCALE GENOMIC DNA]</scope>
    <source>
        <strain evidence="2">DSM 17509 / CIP 109821 / 100-23</strain>
    </source>
</reference>
<organism evidence="1 2">
    <name type="scientific">Limosilactobacillus reuteri subsp. rodentium (strain DSM 17509 / CIP 109821 / 100-23)</name>
    <name type="common">Lactobacillus reuteri</name>
    <dbReference type="NCBI Taxonomy" id="349123"/>
    <lineage>
        <taxon>Bacteria</taxon>
        <taxon>Bacillati</taxon>
        <taxon>Bacillota</taxon>
        <taxon>Bacilli</taxon>
        <taxon>Lactobacillales</taxon>
        <taxon>Lactobacillaceae</taxon>
        <taxon>Limosilactobacillus</taxon>
    </lineage>
</organism>
<proteinExistence type="predicted"/>
<gene>
    <name evidence="1" type="ORF">Lreu23DRAFT_4950</name>
</gene>
<evidence type="ECO:0000313" key="2">
    <source>
        <dbReference type="Proteomes" id="UP000003853"/>
    </source>
</evidence>
<comment type="caution">
    <text evidence="1">The sequence shown here is derived from an EMBL/GenBank/DDBJ whole genome shotgun (WGS) entry which is preliminary data.</text>
</comment>
<name>B3XNF6_LIMR1</name>